<proteinExistence type="predicted"/>
<dbReference type="EMBL" id="DQ412998">
    <property type="protein sequence ID" value="ABD95723.1"/>
    <property type="molecule type" value="Genomic_RNA"/>
</dbReference>
<evidence type="ECO:0000256" key="3">
    <source>
        <dbReference type="ARBA" id="ARBA00022695"/>
    </source>
</evidence>
<keyword evidence="2" id="KW-0808">Transferase</keyword>
<sequence>MISRRTPSSSTLSCGKPNTLGYLSLSETAINSCKCNARTFAGKLAIMRLTGEGPTFDANTECNIAYDALRFKLTKGKKACYAGDDLAREECAEERSSWAYLNPSFKLTAKPIETTRPDFCGWRITKEGIVKQPRQLYQSLVLGFLRGNIASMIPSYKIDFTYAYKMGDKLFEIFDEDDLSCHQATVRLLHKKGVKLDISTDDEHVSNEEPPSDRLLSFEVEESKPIRLHTSPLEAWLSKQSHL</sequence>
<keyword evidence="1" id="KW-0696">RNA-directed RNA polymerase</keyword>
<dbReference type="SUPFAM" id="SSF56672">
    <property type="entry name" value="DNA/RNA polymerases"/>
    <property type="match status" value="1"/>
</dbReference>
<evidence type="ECO:0000313" key="4">
    <source>
        <dbReference type="EMBL" id="ABD95723.1"/>
    </source>
</evidence>
<name>Q1WAJ5_9VIRU</name>
<reference evidence="4" key="1">
    <citation type="submission" date="2018-11" db="EMBL/GenBank/DDBJ databases">
        <authorList>
            <person name="Machado J."/>
        </authorList>
    </citation>
    <scope>NUCLEOTIDE SEQUENCE</scope>
</reference>
<evidence type="ECO:0000256" key="1">
    <source>
        <dbReference type="ARBA" id="ARBA00022484"/>
    </source>
</evidence>
<accession>Q1WAJ5</accession>
<dbReference type="InterPro" id="IPR043502">
    <property type="entry name" value="DNA/RNA_pol_sf"/>
</dbReference>
<keyword evidence="3" id="KW-0548">Nucleotidyltransferase</keyword>
<dbReference type="GO" id="GO:0003968">
    <property type="term" value="F:RNA-directed RNA polymerase activity"/>
    <property type="evidence" value="ECO:0007669"/>
    <property type="project" value="UniProtKB-KW"/>
</dbReference>
<organism evidence="4">
    <name type="scientific">White ash mosaic virus</name>
    <dbReference type="NCBI Taxonomy" id="375547"/>
    <lineage>
        <taxon>Viruses</taxon>
        <taxon>Riboviria</taxon>
        <taxon>Orthornavirae</taxon>
        <taxon>Kitrinoviricota</taxon>
        <taxon>Alsuviricetes</taxon>
        <taxon>Tymovirales</taxon>
    </lineage>
</organism>
<protein>
    <submittedName>
        <fullName evidence="4">27 kDa protein</fullName>
    </submittedName>
</protein>
<evidence type="ECO:0000256" key="2">
    <source>
        <dbReference type="ARBA" id="ARBA00022679"/>
    </source>
</evidence>